<dbReference type="EMBL" id="MU795228">
    <property type="protein sequence ID" value="KAJ3808363.1"/>
    <property type="molecule type" value="Genomic_DNA"/>
</dbReference>
<keyword evidence="2" id="KW-1185">Reference proteome</keyword>
<protein>
    <submittedName>
        <fullName evidence="1">Uncharacterized protein</fullName>
    </submittedName>
</protein>
<sequence length="231" mass="25675">MFKLSSLSSCCSPLRDHSTNYTIHPDDSLSDSIAFKMAPSPDDLSQSSSSLEGNHVVLSNSNLSGSRFESLSWRLGHFDHVLDSMNELRSEFFTEDQHILPDNEYRLSASRVMDLLDIAKDTLEKVGVNLWPHSLCVVGLRRHKKAYFALLKLLRSREGCLNSQMQGQCSDLPISESADYCLQPPAKWALGLSSVMVTWNLSLPGAAFDIISILPGLIPFTLAFSAFMFDV</sequence>
<dbReference type="Proteomes" id="UP001163835">
    <property type="component" value="Unassembled WGS sequence"/>
</dbReference>
<reference evidence="1" key="1">
    <citation type="submission" date="2022-09" db="EMBL/GenBank/DDBJ databases">
        <title>A Global Phylogenomic Analysis of the Shiitake Genus Lentinula.</title>
        <authorList>
            <consortium name="DOE Joint Genome Institute"/>
            <person name="Sierra-Patev S."/>
            <person name="Min B."/>
            <person name="Naranjo-Ortiz M."/>
            <person name="Looney B."/>
            <person name="Konkel Z."/>
            <person name="Slot J.C."/>
            <person name="Sakamoto Y."/>
            <person name="Steenwyk J.L."/>
            <person name="Rokas A."/>
            <person name="Carro J."/>
            <person name="Camarero S."/>
            <person name="Ferreira P."/>
            <person name="Molpeceres G."/>
            <person name="Ruiz-Duenas F.J."/>
            <person name="Serrano A."/>
            <person name="Henrissat B."/>
            <person name="Drula E."/>
            <person name="Hughes K.W."/>
            <person name="Mata J.L."/>
            <person name="Ishikawa N.K."/>
            <person name="Vargas-Isla R."/>
            <person name="Ushijima S."/>
            <person name="Smith C.A."/>
            <person name="Ahrendt S."/>
            <person name="Andreopoulos W."/>
            <person name="He G."/>
            <person name="Labutti K."/>
            <person name="Lipzen A."/>
            <person name="Ng V."/>
            <person name="Riley R."/>
            <person name="Sandor L."/>
            <person name="Barry K."/>
            <person name="Martinez A.T."/>
            <person name="Xiao Y."/>
            <person name="Gibbons J.G."/>
            <person name="Terashima K."/>
            <person name="Grigoriev I.V."/>
            <person name="Hibbett D.S."/>
        </authorList>
    </citation>
    <scope>NUCLEOTIDE SEQUENCE</scope>
    <source>
        <strain evidence="1">TMI1499</strain>
    </source>
</reference>
<evidence type="ECO:0000313" key="2">
    <source>
        <dbReference type="Proteomes" id="UP001163835"/>
    </source>
</evidence>
<name>A0ACC1TUP9_9AGAR</name>
<evidence type="ECO:0000313" key="1">
    <source>
        <dbReference type="EMBL" id="KAJ3808363.1"/>
    </source>
</evidence>
<gene>
    <name evidence="1" type="ORF">F5876DRAFT_78814</name>
</gene>
<comment type="caution">
    <text evidence="1">The sequence shown here is derived from an EMBL/GenBank/DDBJ whole genome shotgun (WGS) entry which is preliminary data.</text>
</comment>
<proteinExistence type="predicted"/>
<organism evidence="1 2">
    <name type="scientific">Lentinula aff. lateritia</name>
    <dbReference type="NCBI Taxonomy" id="2804960"/>
    <lineage>
        <taxon>Eukaryota</taxon>
        <taxon>Fungi</taxon>
        <taxon>Dikarya</taxon>
        <taxon>Basidiomycota</taxon>
        <taxon>Agaricomycotina</taxon>
        <taxon>Agaricomycetes</taxon>
        <taxon>Agaricomycetidae</taxon>
        <taxon>Agaricales</taxon>
        <taxon>Marasmiineae</taxon>
        <taxon>Omphalotaceae</taxon>
        <taxon>Lentinula</taxon>
    </lineage>
</organism>
<accession>A0ACC1TUP9</accession>